<dbReference type="PATRIC" id="fig|685782.3.peg.1049"/>
<evidence type="ECO:0000313" key="1">
    <source>
        <dbReference type="EMBL" id="KEC54127.1"/>
    </source>
</evidence>
<dbReference type="eggNOG" id="COG0433">
    <property type="taxonomic scope" value="Bacteria"/>
</dbReference>
<dbReference type="Gene3D" id="3.40.50.300">
    <property type="entry name" value="P-loop containing nucleotide triphosphate hydrolases"/>
    <property type="match status" value="1"/>
</dbReference>
<gene>
    <name evidence="1" type="ORF">O99_01008</name>
</gene>
<dbReference type="Proteomes" id="UP000027336">
    <property type="component" value="Unassembled WGS sequence"/>
</dbReference>
<dbReference type="EMBL" id="AHPK01000018">
    <property type="protein sequence ID" value="KEC54127.1"/>
    <property type="molecule type" value="Genomic_DNA"/>
</dbReference>
<keyword evidence="2" id="KW-1185">Reference proteome</keyword>
<accession>A0A067WDY8</accession>
<proteinExistence type="predicted"/>
<protein>
    <submittedName>
        <fullName evidence="1">Uncharacterized protein</fullName>
    </submittedName>
</protein>
<organism evidence="1 2">
    <name type="scientific">Bartonella rochalimae ATCC BAA-1498</name>
    <dbReference type="NCBI Taxonomy" id="685782"/>
    <lineage>
        <taxon>Bacteria</taxon>
        <taxon>Pseudomonadati</taxon>
        <taxon>Pseudomonadota</taxon>
        <taxon>Alphaproteobacteria</taxon>
        <taxon>Hyphomicrobiales</taxon>
        <taxon>Bartonellaceae</taxon>
        <taxon>Bartonella</taxon>
    </lineage>
</organism>
<comment type="caution">
    <text evidence="1">The sequence shown here is derived from an EMBL/GenBank/DDBJ whole genome shotgun (WGS) entry which is preliminary data.</text>
</comment>
<reference evidence="1 2" key="1">
    <citation type="submission" date="2012-04" db="EMBL/GenBank/DDBJ databases">
        <title>The Genome Sequence of Bartonella rochalimae BMGH.</title>
        <authorList>
            <consortium name="The Broad Institute Genome Sequencing Platform"/>
            <consortium name="The Broad Institute Genome Sequencing Center for Infectious Disease"/>
            <person name="Feldgarden M."/>
            <person name="Kirby J."/>
            <person name="Kosoy M."/>
            <person name="Birtles R."/>
            <person name="Probert W.S."/>
            <person name="Chiaraviglio L."/>
            <person name="Walker B."/>
            <person name="Young S.K."/>
            <person name="Zeng Q."/>
            <person name="Gargeya S."/>
            <person name="Fitzgerald M."/>
            <person name="Haas B."/>
            <person name="Abouelleil A."/>
            <person name="Alvarado L."/>
            <person name="Arachchi H.M."/>
            <person name="Berlin A.M."/>
            <person name="Chapman S.B."/>
            <person name="Goldberg J."/>
            <person name="Griggs A."/>
            <person name="Gujja S."/>
            <person name="Hansen M."/>
            <person name="Howarth C."/>
            <person name="Imamovic A."/>
            <person name="Larimer J."/>
            <person name="McCowen C."/>
            <person name="Montmayeur A."/>
            <person name="Murphy C."/>
            <person name="Neiman D."/>
            <person name="Pearson M."/>
            <person name="Priest M."/>
            <person name="Roberts A."/>
            <person name="Saif S."/>
            <person name="Shea T."/>
            <person name="Sisk P."/>
            <person name="Sykes S."/>
            <person name="Wortman J."/>
            <person name="Nusbaum C."/>
            <person name="Birren B."/>
        </authorList>
    </citation>
    <scope>NUCLEOTIDE SEQUENCE [LARGE SCALE GENOMIC DNA]</scope>
    <source>
        <strain evidence="1 2">ATCC BAA-1498</strain>
    </source>
</reference>
<dbReference type="AlphaFoldDB" id="A0A067WDY8"/>
<sequence length="67" mass="7208">MLVVIDEAQLFTHPSAGEVSDVLRKISLSAAVIKLMCQGRKRGLADVIATRHLAKFAKNVAAEASNF</sequence>
<dbReference type="RefSeq" id="WP_235692226.1">
    <property type="nucleotide sequence ID" value="NZ_KL407338.1"/>
</dbReference>
<evidence type="ECO:0000313" key="2">
    <source>
        <dbReference type="Proteomes" id="UP000027336"/>
    </source>
</evidence>
<dbReference type="HOGENOM" id="CLU_2803774_0_0_5"/>
<dbReference type="InterPro" id="IPR027417">
    <property type="entry name" value="P-loop_NTPase"/>
</dbReference>
<name>A0A067WDY8_9HYPH</name>